<dbReference type="PANTHER" id="PTHR10366:SF564">
    <property type="entry name" value="STEROL-4-ALPHA-CARBOXYLATE 3-DEHYDROGENASE, DECARBOXYLATING"/>
    <property type="match status" value="1"/>
</dbReference>
<dbReference type="InterPro" id="IPR050425">
    <property type="entry name" value="NAD(P)_dehydrat-like"/>
</dbReference>
<name>A0A6G1LM26_9PEZI</name>
<dbReference type="GO" id="GO:0016616">
    <property type="term" value="F:oxidoreductase activity, acting on the CH-OH group of donors, NAD or NADP as acceptor"/>
    <property type="evidence" value="ECO:0007669"/>
    <property type="project" value="InterPro"/>
</dbReference>
<protein>
    <submittedName>
        <fullName evidence="4">Flavonol reductase</fullName>
    </submittedName>
</protein>
<feature type="domain" description="3-beta hydroxysteroid dehydrogenase/isomerase" evidence="3">
    <location>
        <begin position="38"/>
        <end position="231"/>
    </location>
</feature>
<dbReference type="AlphaFoldDB" id="A0A6G1LM26"/>
<dbReference type="Gene3D" id="3.40.50.720">
    <property type="entry name" value="NAD(P)-binding Rossmann-like Domain"/>
    <property type="match status" value="1"/>
</dbReference>
<dbReference type="InterPro" id="IPR002225">
    <property type="entry name" value="3Beta_OHSteriod_DH/Estase"/>
</dbReference>
<dbReference type="CDD" id="cd05227">
    <property type="entry name" value="AR_SDR_e"/>
    <property type="match status" value="1"/>
</dbReference>
<evidence type="ECO:0000313" key="5">
    <source>
        <dbReference type="Proteomes" id="UP000799436"/>
    </source>
</evidence>
<dbReference type="Proteomes" id="UP000799436">
    <property type="component" value="Unassembled WGS sequence"/>
</dbReference>
<keyword evidence="5" id="KW-1185">Reference proteome</keyword>
<sequence length="330" mass="36314">MTGQTILISGASGFVASHVVPQGVRKSHPEYESQLSFAIVEDIAQPGAFDEAVKGVDGVIHTASPFTFDVQDFEKDLLIPAINGTNSILQAMEKYNPNVKRMVITSSFAALINISKGAWPEHTYNEADWNLDTYETAKNGPGLVAYCTSKKLAEEAAFKFLEEKKPAFSISTICPPLIYGPIIHHVSDITKLNSSSVDIYRFVNGSTKEVPSTGFPAFVDVRDVAQAHLKAYEKPEAANLRYFTTGRNFTYQEVVDIIHKHFPELKERTPAGEPGNEGPGVFKVDASKAQKELGIHFRGLEEVIVDTVKDLLRLEEETTVIPSINQPLTC</sequence>
<dbReference type="Pfam" id="PF01073">
    <property type="entry name" value="3Beta_HSD"/>
    <property type="match status" value="1"/>
</dbReference>
<dbReference type="OrthoDB" id="2735536at2759"/>
<proteinExistence type="inferred from homology"/>
<evidence type="ECO:0000256" key="1">
    <source>
        <dbReference type="ARBA" id="ARBA00023002"/>
    </source>
</evidence>
<comment type="similarity">
    <text evidence="2">Belongs to the NAD(P)-dependent epimerase/dehydratase family. Dihydroflavonol-4-reductase subfamily.</text>
</comment>
<reference evidence="4" key="1">
    <citation type="journal article" date="2020" name="Stud. Mycol.">
        <title>101 Dothideomycetes genomes: a test case for predicting lifestyles and emergence of pathogens.</title>
        <authorList>
            <person name="Haridas S."/>
            <person name="Albert R."/>
            <person name="Binder M."/>
            <person name="Bloem J."/>
            <person name="Labutti K."/>
            <person name="Salamov A."/>
            <person name="Andreopoulos B."/>
            <person name="Baker S."/>
            <person name="Barry K."/>
            <person name="Bills G."/>
            <person name="Bluhm B."/>
            <person name="Cannon C."/>
            <person name="Castanera R."/>
            <person name="Culley D."/>
            <person name="Daum C."/>
            <person name="Ezra D."/>
            <person name="Gonzalez J."/>
            <person name="Henrissat B."/>
            <person name="Kuo A."/>
            <person name="Liang C."/>
            <person name="Lipzen A."/>
            <person name="Lutzoni F."/>
            <person name="Magnuson J."/>
            <person name="Mondo S."/>
            <person name="Nolan M."/>
            <person name="Ohm R."/>
            <person name="Pangilinan J."/>
            <person name="Park H.-J."/>
            <person name="Ramirez L."/>
            <person name="Alfaro M."/>
            <person name="Sun H."/>
            <person name="Tritt A."/>
            <person name="Yoshinaga Y."/>
            <person name="Zwiers L.-H."/>
            <person name="Turgeon B."/>
            <person name="Goodwin S."/>
            <person name="Spatafora J."/>
            <person name="Crous P."/>
            <person name="Grigoriev I."/>
        </authorList>
    </citation>
    <scope>NUCLEOTIDE SEQUENCE</scope>
    <source>
        <strain evidence="4">CBS 116005</strain>
    </source>
</reference>
<dbReference type="SUPFAM" id="SSF51735">
    <property type="entry name" value="NAD(P)-binding Rossmann-fold domains"/>
    <property type="match status" value="1"/>
</dbReference>
<organism evidence="4 5">
    <name type="scientific">Teratosphaeria nubilosa</name>
    <dbReference type="NCBI Taxonomy" id="161662"/>
    <lineage>
        <taxon>Eukaryota</taxon>
        <taxon>Fungi</taxon>
        <taxon>Dikarya</taxon>
        <taxon>Ascomycota</taxon>
        <taxon>Pezizomycotina</taxon>
        <taxon>Dothideomycetes</taxon>
        <taxon>Dothideomycetidae</taxon>
        <taxon>Mycosphaerellales</taxon>
        <taxon>Teratosphaeriaceae</taxon>
        <taxon>Teratosphaeria</taxon>
    </lineage>
</organism>
<dbReference type="GO" id="GO:0006694">
    <property type="term" value="P:steroid biosynthetic process"/>
    <property type="evidence" value="ECO:0007669"/>
    <property type="project" value="InterPro"/>
</dbReference>
<keyword evidence="1" id="KW-0560">Oxidoreductase</keyword>
<accession>A0A6G1LM26</accession>
<evidence type="ECO:0000259" key="3">
    <source>
        <dbReference type="Pfam" id="PF01073"/>
    </source>
</evidence>
<gene>
    <name evidence="4" type="ORF">EJ03DRAFT_340747</name>
</gene>
<dbReference type="PANTHER" id="PTHR10366">
    <property type="entry name" value="NAD DEPENDENT EPIMERASE/DEHYDRATASE"/>
    <property type="match status" value="1"/>
</dbReference>
<evidence type="ECO:0000313" key="4">
    <source>
        <dbReference type="EMBL" id="KAF2773916.1"/>
    </source>
</evidence>
<evidence type="ECO:0000256" key="2">
    <source>
        <dbReference type="ARBA" id="ARBA00023445"/>
    </source>
</evidence>
<dbReference type="EMBL" id="ML995809">
    <property type="protein sequence ID" value="KAF2773916.1"/>
    <property type="molecule type" value="Genomic_DNA"/>
</dbReference>
<dbReference type="InterPro" id="IPR036291">
    <property type="entry name" value="NAD(P)-bd_dom_sf"/>
</dbReference>